<feature type="compositionally biased region" description="Pro residues" evidence="1">
    <location>
        <begin position="103"/>
        <end position="113"/>
    </location>
</feature>
<sequence>MVDFHQSRQQPEECYSQFAVALQAILAEATGDRFSSEDQEYLVSTCFIVRVNPPALLAHLKSLERMDIAELVKTANTFTSILGNRDYPQTSSRSWRYNQPRATPSPPPPPRNPRPARAIQSKSESVSTF</sequence>
<name>A0A564XWU6_HYMDI</name>
<evidence type="ECO:0000313" key="3">
    <source>
        <dbReference type="Proteomes" id="UP000321570"/>
    </source>
</evidence>
<dbReference type="AlphaFoldDB" id="A0A564XWU6"/>
<feature type="compositionally biased region" description="Polar residues" evidence="1">
    <location>
        <begin position="82"/>
        <end position="97"/>
    </location>
</feature>
<proteinExistence type="predicted"/>
<accession>A0A564XWU6</accession>
<feature type="region of interest" description="Disordered" evidence="1">
    <location>
        <begin position="82"/>
        <end position="129"/>
    </location>
</feature>
<dbReference type="Proteomes" id="UP000321570">
    <property type="component" value="Unassembled WGS sequence"/>
</dbReference>
<feature type="compositionally biased region" description="Polar residues" evidence="1">
    <location>
        <begin position="120"/>
        <end position="129"/>
    </location>
</feature>
<reference evidence="2 3" key="1">
    <citation type="submission" date="2019-07" db="EMBL/GenBank/DDBJ databases">
        <authorList>
            <person name="Jastrzebski P J."/>
            <person name="Paukszto L."/>
            <person name="Jastrzebski P J."/>
        </authorList>
    </citation>
    <scope>NUCLEOTIDE SEQUENCE [LARGE SCALE GENOMIC DNA]</scope>
    <source>
        <strain evidence="2 3">WMS-il1</strain>
    </source>
</reference>
<organism evidence="2 3">
    <name type="scientific">Hymenolepis diminuta</name>
    <name type="common">Rat tapeworm</name>
    <dbReference type="NCBI Taxonomy" id="6216"/>
    <lineage>
        <taxon>Eukaryota</taxon>
        <taxon>Metazoa</taxon>
        <taxon>Spiralia</taxon>
        <taxon>Lophotrochozoa</taxon>
        <taxon>Platyhelminthes</taxon>
        <taxon>Cestoda</taxon>
        <taxon>Eucestoda</taxon>
        <taxon>Cyclophyllidea</taxon>
        <taxon>Hymenolepididae</taxon>
        <taxon>Hymenolepis</taxon>
    </lineage>
</organism>
<protein>
    <submittedName>
        <fullName evidence="2">Uncharacterized protein</fullName>
    </submittedName>
</protein>
<dbReference type="EMBL" id="CABIJS010000017">
    <property type="protein sequence ID" value="VUZ39511.1"/>
    <property type="molecule type" value="Genomic_DNA"/>
</dbReference>
<evidence type="ECO:0000256" key="1">
    <source>
        <dbReference type="SAM" id="MobiDB-lite"/>
    </source>
</evidence>
<keyword evidence="3" id="KW-1185">Reference proteome</keyword>
<evidence type="ECO:0000313" key="2">
    <source>
        <dbReference type="EMBL" id="VUZ39511.1"/>
    </source>
</evidence>
<gene>
    <name evidence="2" type="ORF">WMSIL1_LOCUS773</name>
</gene>